<keyword evidence="5" id="KW-1185">Reference proteome</keyword>
<dbReference type="Pfam" id="PF12697">
    <property type="entry name" value="Abhydrolase_6"/>
    <property type="match status" value="1"/>
</dbReference>
<dbReference type="PRINTS" id="PR00111">
    <property type="entry name" value="ABHYDROLASE"/>
</dbReference>
<feature type="domain" description="AB hydrolase-1" evidence="3">
    <location>
        <begin position="8"/>
        <end position="245"/>
    </location>
</feature>
<evidence type="ECO:0000313" key="4">
    <source>
        <dbReference type="EMBL" id="AZS36718.1"/>
    </source>
</evidence>
<protein>
    <submittedName>
        <fullName evidence="4">2-succinyl-6-hydroxy-2, 4-cyclohexadiene-1-carboxylate synthase</fullName>
        <ecNumber evidence="4">4.2.99.20</ecNumber>
    </submittedName>
</protein>
<dbReference type="OrthoDB" id="63962at2"/>
<dbReference type="InterPro" id="IPR050266">
    <property type="entry name" value="AB_hydrolase_sf"/>
</dbReference>
<dbReference type="GO" id="GO:0016787">
    <property type="term" value="F:hydrolase activity"/>
    <property type="evidence" value="ECO:0007669"/>
    <property type="project" value="UniProtKB-KW"/>
</dbReference>
<organism evidence="4 5">
    <name type="scientific">Microbacterium lemovicicum</name>
    <dbReference type="NCBI Taxonomy" id="1072463"/>
    <lineage>
        <taxon>Bacteria</taxon>
        <taxon>Bacillati</taxon>
        <taxon>Actinomycetota</taxon>
        <taxon>Actinomycetes</taxon>
        <taxon>Micrococcales</taxon>
        <taxon>Microbacteriaceae</taxon>
        <taxon>Microbacterium</taxon>
    </lineage>
</organism>
<keyword evidence="1" id="KW-0378">Hydrolase</keyword>
<reference evidence="4 5" key="1">
    <citation type="submission" date="2018-08" db="EMBL/GenBank/DDBJ databases">
        <title>Microbacterium lemovicicum sp. nov., a bacterium isolated from a natural uranium-rich soil.</title>
        <authorList>
            <person name="ORTET P."/>
        </authorList>
    </citation>
    <scope>NUCLEOTIDE SEQUENCE [LARGE SCALE GENOMIC DNA]</scope>
    <source>
        <strain evidence="4 5">Viu22</strain>
    </source>
</reference>
<dbReference type="EC" id="4.2.99.20" evidence="4"/>
<dbReference type="KEGG" id="mlv:CVS47_01326"/>
<dbReference type="PANTHER" id="PTHR43798:SF31">
    <property type="entry name" value="AB HYDROLASE SUPERFAMILY PROTEIN YCLE"/>
    <property type="match status" value="1"/>
</dbReference>
<dbReference type="SUPFAM" id="SSF53474">
    <property type="entry name" value="alpha/beta-Hydrolases"/>
    <property type="match status" value="1"/>
</dbReference>
<dbReference type="RefSeq" id="WP_127095387.1">
    <property type="nucleotide sequence ID" value="NZ_CP031423.1"/>
</dbReference>
<dbReference type="Gene3D" id="3.40.50.1820">
    <property type="entry name" value="alpha/beta hydrolase"/>
    <property type="match status" value="1"/>
</dbReference>
<gene>
    <name evidence="4" type="primary">menH</name>
    <name evidence="4" type="ORF">CVS47_01326</name>
</gene>
<dbReference type="EMBL" id="CP031423">
    <property type="protein sequence ID" value="AZS36718.1"/>
    <property type="molecule type" value="Genomic_DNA"/>
</dbReference>
<proteinExistence type="predicted"/>
<dbReference type="InterPro" id="IPR029058">
    <property type="entry name" value="AB_hydrolase_fold"/>
</dbReference>
<dbReference type="InterPro" id="IPR000073">
    <property type="entry name" value="AB_hydrolase_1"/>
</dbReference>
<dbReference type="GO" id="GO:0070205">
    <property type="term" value="F:2-succinyl-6-hydroxy-2,4-cyclohexadiene-1-carboxylate synthase activity"/>
    <property type="evidence" value="ECO:0007669"/>
    <property type="project" value="UniProtKB-EC"/>
</dbReference>
<evidence type="ECO:0000313" key="5">
    <source>
        <dbReference type="Proteomes" id="UP000276888"/>
    </source>
</evidence>
<sequence>MTAPACTVFFLPGLGLDAAAALPLIAELDARFRVIGIDLPGQGGSEDAADGSVDAQVDVAVAVIEREADGGPWLLCAHSMGGKIAARIAQRVRDGEIAAFGLMGLVLLAPSPPRPEPMPDEKRAEMLSWVAGGPISEEHARAFVQDNVGAPLPEVWERDVIDTVRTMSPLAWRRWLEQGSDEDLAASIGVLDLPCVVLGGDEDELLGASAQPALLADVYPRARFVSLPGAGHLLPYERPGAVAAAMSDLWEGIEARRAPVPAEWGRLIASPRTTPRVRSTLARRALADSPDYAPRVLSATQLGLLRSIADRLVPQPDGGRIDIAARVDAELAAGGGDGWRPTGALSDDEAYREGLDDLAAAWDDDPDAALEAVLAGEGVPGAAADGEALRRWFQDVRVDLAREWLIHPASLARVGYDGFATGAEDVAFAGYRTLAAGVRDDWEPSDLGRPAGPDQTGSDA</sequence>
<dbReference type="AlphaFoldDB" id="A0A3Q9J200"/>
<accession>A0A3Q9J200</accession>
<dbReference type="PANTHER" id="PTHR43798">
    <property type="entry name" value="MONOACYLGLYCEROL LIPASE"/>
    <property type="match status" value="1"/>
</dbReference>
<evidence type="ECO:0000256" key="1">
    <source>
        <dbReference type="ARBA" id="ARBA00022801"/>
    </source>
</evidence>
<dbReference type="Proteomes" id="UP000276888">
    <property type="component" value="Chromosome"/>
</dbReference>
<evidence type="ECO:0000256" key="2">
    <source>
        <dbReference type="SAM" id="MobiDB-lite"/>
    </source>
</evidence>
<feature type="region of interest" description="Disordered" evidence="2">
    <location>
        <begin position="441"/>
        <end position="460"/>
    </location>
</feature>
<dbReference type="GO" id="GO:0016020">
    <property type="term" value="C:membrane"/>
    <property type="evidence" value="ECO:0007669"/>
    <property type="project" value="TreeGrafter"/>
</dbReference>
<keyword evidence="4" id="KW-0456">Lyase</keyword>
<name>A0A3Q9J200_9MICO</name>
<evidence type="ECO:0000259" key="3">
    <source>
        <dbReference type="Pfam" id="PF12697"/>
    </source>
</evidence>